<dbReference type="Proteomes" id="UP000001645">
    <property type="component" value="Unplaced"/>
</dbReference>
<accession>A0A803YLK5</accession>
<sequence>ARLASVGLGGGSHAGRECQGAGRLTAPVPQELERCSCTGVCSCLLFLLGFVGHCPTKARAPAYTFRGTKPPAAESCGPGPCYFVAPAITRNGKCVAPGAHLCGRPTMETTVTPGPSDYRTEAANRHVFKCPPVQSMAFRREPLRTDRPPGPGTYTLPRLMGPNTACTSASPCYSMRGRSQRGRFDEDLAKTCRERESLECDPSSVRP</sequence>
<evidence type="ECO:0000313" key="3">
    <source>
        <dbReference type="Proteomes" id="UP000001645"/>
    </source>
</evidence>
<feature type="region of interest" description="Disordered" evidence="1">
    <location>
        <begin position="1"/>
        <end position="20"/>
    </location>
</feature>
<reference evidence="2" key="3">
    <citation type="submission" date="2025-09" db="UniProtKB">
        <authorList>
            <consortium name="Ensembl"/>
        </authorList>
    </citation>
    <scope>IDENTIFICATION</scope>
</reference>
<keyword evidence="3" id="KW-1185">Reference proteome</keyword>
<evidence type="ECO:0000313" key="2">
    <source>
        <dbReference type="Ensembl" id="ENSMGAP00000032653.1"/>
    </source>
</evidence>
<dbReference type="PANTHER" id="PTHR21580">
    <property type="entry name" value="SHIPPO-1-RELATED"/>
    <property type="match status" value="1"/>
</dbReference>
<dbReference type="InterPro" id="IPR010736">
    <property type="entry name" value="SHIPPO-rpt"/>
</dbReference>
<dbReference type="InterPro" id="IPR051291">
    <property type="entry name" value="CIMAP"/>
</dbReference>
<organism evidence="2 3">
    <name type="scientific">Meleagris gallopavo</name>
    <name type="common">Wild turkey</name>
    <dbReference type="NCBI Taxonomy" id="9103"/>
    <lineage>
        <taxon>Eukaryota</taxon>
        <taxon>Metazoa</taxon>
        <taxon>Chordata</taxon>
        <taxon>Craniata</taxon>
        <taxon>Vertebrata</taxon>
        <taxon>Euteleostomi</taxon>
        <taxon>Archelosauria</taxon>
        <taxon>Archosauria</taxon>
        <taxon>Dinosauria</taxon>
        <taxon>Saurischia</taxon>
        <taxon>Theropoda</taxon>
        <taxon>Coelurosauria</taxon>
        <taxon>Aves</taxon>
        <taxon>Neognathae</taxon>
        <taxon>Galloanserae</taxon>
        <taxon>Galliformes</taxon>
        <taxon>Phasianidae</taxon>
        <taxon>Meleagridinae</taxon>
        <taxon>Meleagris</taxon>
    </lineage>
</organism>
<dbReference type="GO" id="GO:0005856">
    <property type="term" value="C:cytoskeleton"/>
    <property type="evidence" value="ECO:0007669"/>
    <property type="project" value="TreeGrafter"/>
</dbReference>
<dbReference type="Pfam" id="PF07004">
    <property type="entry name" value="SHIPPO-rpt"/>
    <property type="match status" value="1"/>
</dbReference>
<dbReference type="Ensembl" id="ENSMGAT00000034326.1">
    <property type="protein sequence ID" value="ENSMGAP00000032653.1"/>
    <property type="gene ID" value="ENSMGAG00000020622.1"/>
</dbReference>
<gene>
    <name evidence="2" type="primary">LOC104916816</name>
</gene>
<reference evidence="2" key="1">
    <citation type="journal article" date="2010" name="PLoS Biol.">
        <title>Multi-platform next-generation sequencing of the domestic turkey (Meleagris gallopavo): genome assembly and analysis.</title>
        <authorList>
            <person name="Dalloul R.A."/>
            <person name="Long J.A."/>
            <person name="Zimin A.V."/>
            <person name="Aslam L."/>
            <person name="Beal K."/>
            <person name="Blomberg L.A."/>
            <person name="Bouffard P."/>
            <person name="Burt D.W."/>
            <person name="Crasta O."/>
            <person name="Crooijmans R.P."/>
            <person name="Cooper K."/>
            <person name="Coulombe R.A."/>
            <person name="De S."/>
            <person name="Delany M.E."/>
            <person name="Dodgson J.B."/>
            <person name="Dong J.J."/>
            <person name="Evans C."/>
            <person name="Frederickson K.M."/>
            <person name="Flicek P."/>
            <person name="Florea L."/>
            <person name="Folkerts O."/>
            <person name="Groenen M.A."/>
            <person name="Harkins T.T."/>
            <person name="Herrero J."/>
            <person name="Hoffmann S."/>
            <person name="Megens H.J."/>
            <person name="Jiang A."/>
            <person name="de Jong P."/>
            <person name="Kaiser P."/>
            <person name="Kim H."/>
            <person name="Kim K.W."/>
            <person name="Kim S."/>
            <person name="Langenberger D."/>
            <person name="Lee M.K."/>
            <person name="Lee T."/>
            <person name="Mane S."/>
            <person name="Marcais G."/>
            <person name="Marz M."/>
            <person name="McElroy A.P."/>
            <person name="Modise T."/>
            <person name="Nefedov M."/>
            <person name="Notredame C."/>
            <person name="Paton I.R."/>
            <person name="Payne W.S."/>
            <person name="Pertea G."/>
            <person name="Prickett D."/>
            <person name="Puiu D."/>
            <person name="Qioa D."/>
            <person name="Raineri E."/>
            <person name="Ruffier M."/>
            <person name="Salzberg S.L."/>
            <person name="Schatz M.C."/>
            <person name="Scheuring C."/>
            <person name="Schmidt C.J."/>
            <person name="Schroeder S."/>
            <person name="Searle S.M."/>
            <person name="Smith E.J."/>
            <person name="Smith J."/>
            <person name="Sonstegard T.S."/>
            <person name="Stadler P.F."/>
            <person name="Tafer H."/>
            <person name="Tu Z.J."/>
            <person name="Van Tassell C.P."/>
            <person name="Vilella A.J."/>
            <person name="Williams K.P."/>
            <person name="Yorke J.A."/>
            <person name="Zhang L."/>
            <person name="Zhang H.B."/>
            <person name="Zhang X."/>
            <person name="Zhang Y."/>
            <person name="Reed K.M."/>
        </authorList>
    </citation>
    <scope>NUCLEOTIDE SEQUENCE [LARGE SCALE GENOMIC DNA]</scope>
</reference>
<dbReference type="PANTHER" id="PTHR21580:SF28">
    <property type="entry name" value="BOREALIN N-TERMINAL DOMAIN-CONTAINING PROTEIN-RELATED"/>
    <property type="match status" value="1"/>
</dbReference>
<evidence type="ECO:0000256" key="1">
    <source>
        <dbReference type="SAM" id="MobiDB-lite"/>
    </source>
</evidence>
<name>A0A803YLK5_MELGA</name>
<dbReference type="GeneTree" id="ENSGT00940000156191"/>
<evidence type="ECO:0008006" key="4">
    <source>
        <dbReference type="Google" id="ProtNLM"/>
    </source>
</evidence>
<protein>
    <recommendedName>
        <fullName evidence="4">Outer dense fiber of sperm tails 3 like 2</fullName>
    </recommendedName>
</protein>
<reference evidence="2" key="2">
    <citation type="submission" date="2025-08" db="UniProtKB">
        <authorList>
            <consortium name="Ensembl"/>
        </authorList>
    </citation>
    <scope>IDENTIFICATION</scope>
</reference>
<dbReference type="AlphaFoldDB" id="A0A803YLK5"/>
<proteinExistence type="predicted"/>